<organism evidence="6 7">
    <name type="scientific">Reichenbachiella agariperforans</name>
    <dbReference type="NCBI Taxonomy" id="156994"/>
    <lineage>
        <taxon>Bacteria</taxon>
        <taxon>Pseudomonadati</taxon>
        <taxon>Bacteroidota</taxon>
        <taxon>Cytophagia</taxon>
        <taxon>Cytophagales</taxon>
        <taxon>Reichenbachiellaceae</taxon>
        <taxon>Reichenbachiella</taxon>
    </lineage>
</organism>
<evidence type="ECO:0000313" key="6">
    <source>
        <dbReference type="EMBL" id="SHK88397.1"/>
    </source>
</evidence>
<feature type="active site" description="Proton acceptor" evidence="3">
    <location>
        <position position="185"/>
    </location>
</feature>
<dbReference type="InterPro" id="IPR015421">
    <property type="entry name" value="PyrdxlP-dep_Trfase_major"/>
</dbReference>
<evidence type="ECO:0000256" key="3">
    <source>
        <dbReference type="PIRSR" id="PIRSR000390-1"/>
    </source>
</evidence>
<dbReference type="PANTHER" id="PTHR30244:SF36">
    <property type="entry name" value="3-OXO-GLUCOSE-6-PHOSPHATE:GLUTAMATE AMINOTRANSFERASE"/>
    <property type="match status" value="1"/>
</dbReference>
<gene>
    <name evidence="6" type="ORF">SAMN04488028_110114</name>
</gene>
<comment type="similarity">
    <text evidence="2 5">Belongs to the DegT/DnrJ/EryC1 family.</text>
</comment>
<evidence type="ECO:0000313" key="7">
    <source>
        <dbReference type="Proteomes" id="UP000184474"/>
    </source>
</evidence>
<protein>
    <submittedName>
        <fullName evidence="6">dTDP-4-amino-4,6-dideoxygalactose transaminase</fullName>
    </submittedName>
</protein>
<accession>A0A1M6W3Z1</accession>
<dbReference type="EMBL" id="FRAA01000010">
    <property type="protein sequence ID" value="SHK88397.1"/>
    <property type="molecule type" value="Genomic_DNA"/>
</dbReference>
<proteinExistence type="inferred from homology"/>
<name>A0A1M6W3Z1_REIAG</name>
<keyword evidence="1 4" id="KW-0663">Pyridoxal phosphate</keyword>
<evidence type="ECO:0000256" key="1">
    <source>
        <dbReference type="ARBA" id="ARBA00022898"/>
    </source>
</evidence>
<dbReference type="CDD" id="cd00616">
    <property type="entry name" value="AHBA_syn"/>
    <property type="match status" value="1"/>
</dbReference>
<dbReference type="Pfam" id="PF01041">
    <property type="entry name" value="DegT_DnrJ_EryC1"/>
    <property type="match status" value="1"/>
</dbReference>
<reference evidence="7" key="1">
    <citation type="submission" date="2016-11" db="EMBL/GenBank/DDBJ databases">
        <authorList>
            <person name="Varghese N."/>
            <person name="Submissions S."/>
        </authorList>
    </citation>
    <scope>NUCLEOTIDE SEQUENCE [LARGE SCALE GENOMIC DNA]</scope>
    <source>
        <strain evidence="7">DSM 26134</strain>
    </source>
</reference>
<sequence length="368" mass="40412">MQIPFFDLTRQNTALADELNVAMQEVIQSGRFLHGDKVRALEQGWGALNAQTHGIAVGNGTDALTVALMALGVTAGDEVVIPAMSWVSTASCVTQLGAKPVFVDVDSDYLMNLEKVEAKITAGTKAVVPVHLYGQMVDMVALSQLCKDRGLAIVEDAAQAHGALQQQEAPGAFSDAVVYSFYPTKNLGALGDAGMILTRDAKLAEDCRRVANQGGLQRHEHTVAGMTSRMDELQAAILLAKMPHLKHWNQRRRAIAATYSHQLSTLGGLALPHERVGNDHVYHQYVIRCKKRDALADYLREQGVETDIHYPVALPFLPVFQACNYSADDFSVAHRWSQEILSLPIFPELENEEVDYICTKIKAFFARN</sequence>
<evidence type="ECO:0000256" key="4">
    <source>
        <dbReference type="PIRSR" id="PIRSR000390-2"/>
    </source>
</evidence>
<evidence type="ECO:0000256" key="2">
    <source>
        <dbReference type="ARBA" id="ARBA00037999"/>
    </source>
</evidence>
<dbReference type="STRING" id="156994.SAMN04488028_110114"/>
<feature type="modified residue" description="N6-(pyridoxal phosphate)lysine" evidence="4">
    <location>
        <position position="185"/>
    </location>
</feature>
<dbReference type="InterPro" id="IPR015424">
    <property type="entry name" value="PyrdxlP-dep_Trfase"/>
</dbReference>
<dbReference type="Gene3D" id="3.40.640.10">
    <property type="entry name" value="Type I PLP-dependent aspartate aminotransferase-like (Major domain)"/>
    <property type="match status" value="1"/>
</dbReference>
<dbReference type="InterPro" id="IPR015422">
    <property type="entry name" value="PyrdxlP-dep_Trfase_small"/>
</dbReference>
<dbReference type="Gene3D" id="3.90.1150.10">
    <property type="entry name" value="Aspartate Aminotransferase, domain 1"/>
    <property type="match status" value="1"/>
</dbReference>
<dbReference type="GO" id="GO:0030170">
    <property type="term" value="F:pyridoxal phosphate binding"/>
    <property type="evidence" value="ECO:0007669"/>
    <property type="project" value="TreeGrafter"/>
</dbReference>
<evidence type="ECO:0000256" key="5">
    <source>
        <dbReference type="RuleBase" id="RU004508"/>
    </source>
</evidence>
<dbReference type="PIRSF" id="PIRSF000390">
    <property type="entry name" value="PLP_StrS"/>
    <property type="match status" value="1"/>
</dbReference>
<dbReference type="GO" id="GO:0000271">
    <property type="term" value="P:polysaccharide biosynthetic process"/>
    <property type="evidence" value="ECO:0007669"/>
    <property type="project" value="TreeGrafter"/>
</dbReference>
<dbReference type="SUPFAM" id="SSF53383">
    <property type="entry name" value="PLP-dependent transferases"/>
    <property type="match status" value="1"/>
</dbReference>
<keyword evidence="7" id="KW-1185">Reference proteome</keyword>
<dbReference type="PANTHER" id="PTHR30244">
    <property type="entry name" value="TRANSAMINASE"/>
    <property type="match status" value="1"/>
</dbReference>
<dbReference type="AlphaFoldDB" id="A0A1M6W3Z1"/>
<dbReference type="RefSeq" id="WP_073125213.1">
    <property type="nucleotide sequence ID" value="NZ_FRAA01000010.1"/>
</dbReference>
<dbReference type="InterPro" id="IPR000653">
    <property type="entry name" value="DegT/StrS_aminotransferase"/>
</dbReference>
<dbReference type="Proteomes" id="UP000184474">
    <property type="component" value="Unassembled WGS sequence"/>
</dbReference>
<dbReference type="GO" id="GO:0008483">
    <property type="term" value="F:transaminase activity"/>
    <property type="evidence" value="ECO:0007669"/>
    <property type="project" value="TreeGrafter"/>
</dbReference>